<proteinExistence type="predicted"/>
<evidence type="ECO:0000313" key="3">
    <source>
        <dbReference type="Proteomes" id="UP000070433"/>
    </source>
</evidence>
<dbReference type="Proteomes" id="UP000070433">
    <property type="component" value="Chromosome"/>
</dbReference>
<feature type="chain" id="PRO_5007449597" description="DUF3016 domain-containing protein" evidence="1">
    <location>
        <begin position="22"/>
        <end position="164"/>
    </location>
</feature>
<keyword evidence="1" id="KW-0732">Signal</keyword>
<organism evidence="2 3">
    <name type="scientific">Ramlibacter tataouinensis</name>
    <dbReference type="NCBI Taxonomy" id="94132"/>
    <lineage>
        <taxon>Bacteria</taxon>
        <taxon>Pseudomonadati</taxon>
        <taxon>Pseudomonadota</taxon>
        <taxon>Betaproteobacteria</taxon>
        <taxon>Burkholderiales</taxon>
        <taxon>Comamonadaceae</taxon>
        <taxon>Ramlibacter</taxon>
    </lineage>
</organism>
<dbReference type="InterPro" id="IPR021557">
    <property type="entry name" value="DUF3016"/>
</dbReference>
<accession>A0A127JUX3</accession>
<evidence type="ECO:0008006" key="4">
    <source>
        <dbReference type="Google" id="ProtNLM"/>
    </source>
</evidence>
<protein>
    <recommendedName>
        <fullName evidence="4">DUF3016 domain-containing protein</fullName>
    </recommendedName>
</protein>
<dbReference type="OrthoDB" id="195620at2"/>
<evidence type="ECO:0000313" key="2">
    <source>
        <dbReference type="EMBL" id="AMO23669.1"/>
    </source>
</evidence>
<feature type="signal peptide" evidence="1">
    <location>
        <begin position="1"/>
        <end position="21"/>
    </location>
</feature>
<dbReference type="AlphaFoldDB" id="A0A127JUX3"/>
<dbReference type="EMBL" id="CP010951">
    <property type="protein sequence ID" value="AMO23669.1"/>
    <property type="molecule type" value="Genomic_DNA"/>
</dbReference>
<keyword evidence="3" id="KW-1185">Reference proteome</keyword>
<evidence type="ECO:0000256" key="1">
    <source>
        <dbReference type="SAM" id="SignalP"/>
    </source>
</evidence>
<sequence>MNARSDVLGLCLLAIASLASAGSASVVFVDPGKHTDASYSHSFSASSGDRAQVQRDIEHHLKYLAERDLPAGDVLTVEVLDIDLAGRFEPSASGFDVRIVREITSPRIELRYKLMHGDQLLGSAEEHLADLSFLMRINPYRRDDRLRYEKAMLDDWFQRRFGIR</sequence>
<reference evidence="2 3" key="1">
    <citation type="journal article" date="2014" name="Int. J. Syst. Evol. Microbiol.">
        <title>Ramlibacter solisilvae sp. nov., isolated from forest soil, and emended description of the genus Ramlibacter.</title>
        <authorList>
            <person name="Lee H.J."/>
            <person name="Lee S.H."/>
            <person name="Lee S.S."/>
            <person name="Lee J.S."/>
            <person name="Kim Y."/>
            <person name="Kim S.C."/>
            <person name="Jeon C.O."/>
        </authorList>
    </citation>
    <scope>NUCLEOTIDE SEQUENCE [LARGE SCALE GENOMIC DNA]</scope>
    <source>
        <strain evidence="2 3">5-10</strain>
    </source>
</reference>
<name>A0A127JUX3_9BURK</name>
<dbReference type="RefSeq" id="WP_082793137.1">
    <property type="nucleotide sequence ID" value="NZ_CP010951.1"/>
</dbReference>
<gene>
    <name evidence="2" type="ORF">UC35_13245</name>
</gene>
<dbReference type="Pfam" id="PF11454">
    <property type="entry name" value="DUF3016"/>
    <property type="match status" value="1"/>
</dbReference>